<evidence type="ECO:0000313" key="1">
    <source>
        <dbReference type="EMBL" id="CAA9288573.1"/>
    </source>
</evidence>
<name>A0A6J4JV87_9CHLR</name>
<protein>
    <submittedName>
        <fullName evidence="1">Uncharacterized protein</fullName>
    </submittedName>
</protein>
<dbReference type="EMBL" id="CADCTR010001265">
    <property type="protein sequence ID" value="CAA9288573.1"/>
    <property type="molecule type" value="Genomic_DNA"/>
</dbReference>
<gene>
    <name evidence="1" type="ORF">AVDCRST_MAG93-3721</name>
</gene>
<accession>A0A6J4JV87</accession>
<reference evidence="1" key="1">
    <citation type="submission" date="2020-02" db="EMBL/GenBank/DDBJ databases">
        <authorList>
            <person name="Meier V. D."/>
        </authorList>
    </citation>
    <scope>NUCLEOTIDE SEQUENCE</scope>
    <source>
        <strain evidence="1">AVDCRST_MAG93</strain>
    </source>
</reference>
<feature type="non-terminal residue" evidence="1">
    <location>
        <position position="26"/>
    </location>
</feature>
<organism evidence="1">
    <name type="scientific">uncultured Chloroflexia bacterium</name>
    <dbReference type="NCBI Taxonomy" id="1672391"/>
    <lineage>
        <taxon>Bacteria</taxon>
        <taxon>Bacillati</taxon>
        <taxon>Chloroflexota</taxon>
        <taxon>Chloroflexia</taxon>
        <taxon>environmental samples</taxon>
    </lineage>
</organism>
<proteinExistence type="predicted"/>
<sequence>MRAAFIGLGIITPGLLEEKEQPVELL</sequence>
<dbReference type="AlphaFoldDB" id="A0A6J4JV87"/>